<dbReference type="OrthoDB" id="6824871at2"/>
<feature type="region of interest" description="Disordered" evidence="1">
    <location>
        <begin position="201"/>
        <end position="220"/>
    </location>
</feature>
<proteinExistence type="predicted"/>
<reference evidence="2 3" key="1">
    <citation type="submission" date="2016-10" db="EMBL/GenBank/DDBJ databases">
        <title>Genome Sequence of Pseudomonas putida GM4FR.</title>
        <authorList>
            <person name="Poehlein A."/>
            <person name="Wemheuer F."/>
            <person name="Hollensteiner J."/>
            <person name="Wemheuer B."/>
        </authorList>
    </citation>
    <scope>NUCLEOTIDE SEQUENCE [LARGE SCALE GENOMIC DNA]</scope>
    <source>
        <strain evidence="2 3">GM4FR</strain>
    </source>
</reference>
<comment type="caution">
    <text evidence="2">The sequence shown here is derived from an EMBL/GenBank/DDBJ whole genome shotgun (WGS) entry which is preliminary data.</text>
</comment>
<dbReference type="EMBL" id="MKZO01000032">
    <property type="protein sequence ID" value="OLS61445.1"/>
    <property type="molecule type" value="Genomic_DNA"/>
</dbReference>
<gene>
    <name evidence="2" type="ORF">PSEMO_36600</name>
</gene>
<evidence type="ECO:0000256" key="1">
    <source>
        <dbReference type="SAM" id="MobiDB-lite"/>
    </source>
</evidence>
<dbReference type="RefSeq" id="WP_075804447.1">
    <property type="nucleotide sequence ID" value="NZ_MKZO01000032.1"/>
</dbReference>
<evidence type="ECO:0000313" key="3">
    <source>
        <dbReference type="Proteomes" id="UP000186736"/>
    </source>
</evidence>
<name>A0A1Q9R256_PSEPU</name>
<accession>A0A1Q9R256</accession>
<protein>
    <submittedName>
        <fullName evidence="2">Uncharacterized protein</fullName>
    </submittedName>
</protein>
<organism evidence="2 3">
    <name type="scientific">Pseudomonas putida</name>
    <name type="common">Arthrobacter siderocapsulatus</name>
    <dbReference type="NCBI Taxonomy" id="303"/>
    <lineage>
        <taxon>Bacteria</taxon>
        <taxon>Pseudomonadati</taxon>
        <taxon>Pseudomonadota</taxon>
        <taxon>Gammaproteobacteria</taxon>
        <taxon>Pseudomonadales</taxon>
        <taxon>Pseudomonadaceae</taxon>
        <taxon>Pseudomonas</taxon>
    </lineage>
</organism>
<evidence type="ECO:0000313" key="2">
    <source>
        <dbReference type="EMBL" id="OLS61445.1"/>
    </source>
</evidence>
<dbReference type="Proteomes" id="UP000186736">
    <property type="component" value="Unassembled WGS sequence"/>
</dbReference>
<sequence length="220" mass="24683">MAMDFLDQVESLPPEQAIERLLGITAEELRTIALQCYRVASNAGPLQPKGSRGTLAWIYGTEALRALTIPKGWKPTDPSNQPRIVSPDNKHAITLCCGDENTGNPYAIPLTRNKRGNRTSRSVHYNVRQLDMFPVELSDRQRLPLDTTAEQILWMLLFYVDVENQIVHYELSRPMNMADNGKVDGWQPRFIMPPLNLNAPEDFGGADTSPSIDIPVTPRT</sequence>
<dbReference type="AlphaFoldDB" id="A0A1Q9R256"/>